<reference evidence="3 4" key="1">
    <citation type="submission" date="2016-10" db="EMBL/GenBank/DDBJ databases">
        <authorList>
            <person name="Varghese N."/>
            <person name="Submissions S."/>
        </authorList>
    </citation>
    <scope>NUCLEOTIDE SEQUENCE [LARGE SCALE GENOMIC DNA]</scope>
    <source>
        <strain evidence="3 4">DSM 16525</strain>
    </source>
</reference>
<accession>A0A511T3A2</accession>
<dbReference type="EMBL" id="BJXR01000027">
    <property type="protein sequence ID" value="GEN08103.1"/>
    <property type="molecule type" value="Genomic_DNA"/>
</dbReference>
<evidence type="ECO:0000313" key="5">
    <source>
        <dbReference type="Proteomes" id="UP000321514"/>
    </source>
</evidence>
<organism evidence="2 5">
    <name type="scientific">Myxococcus fulvus</name>
    <dbReference type="NCBI Taxonomy" id="33"/>
    <lineage>
        <taxon>Bacteria</taxon>
        <taxon>Pseudomonadati</taxon>
        <taxon>Myxococcota</taxon>
        <taxon>Myxococcia</taxon>
        <taxon>Myxococcales</taxon>
        <taxon>Cystobacterineae</taxon>
        <taxon>Myxococcaceae</taxon>
        <taxon>Myxococcus</taxon>
    </lineage>
</organism>
<reference evidence="2 5" key="2">
    <citation type="submission" date="2019-07" db="EMBL/GenBank/DDBJ databases">
        <title>Whole genome shotgun sequence of Myxococcus fulvus NBRC 100333.</title>
        <authorList>
            <person name="Hosoyama A."/>
            <person name="Uohara A."/>
            <person name="Ohji S."/>
            <person name="Ichikawa N."/>
        </authorList>
    </citation>
    <scope>NUCLEOTIDE SEQUENCE [LARGE SCALE GENOMIC DNA]</scope>
    <source>
        <strain evidence="2 5">NBRC 100333</strain>
    </source>
</reference>
<evidence type="ECO:0000313" key="3">
    <source>
        <dbReference type="EMBL" id="SEU22986.1"/>
    </source>
</evidence>
<name>A0A511T3A2_MYXFU</name>
<evidence type="ECO:0000313" key="4">
    <source>
        <dbReference type="Proteomes" id="UP000183760"/>
    </source>
</evidence>
<dbReference type="Proteomes" id="UP000321514">
    <property type="component" value="Unassembled WGS sequence"/>
</dbReference>
<keyword evidence="4" id="KW-1185">Reference proteome</keyword>
<gene>
    <name evidence="2" type="ORF">MFU01_31400</name>
    <name evidence="3" type="ORF">SAMN05443572_106475</name>
</gene>
<feature type="compositionally biased region" description="Basic residues" evidence="1">
    <location>
        <begin position="47"/>
        <end position="58"/>
    </location>
</feature>
<evidence type="ECO:0000313" key="2">
    <source>
        <dbReference type="EMBL" id="GEN08103.1"/>
    </source>
</evidence>
<dbReference type="EMBL" id="FOIB01000006">
    <property type="protein sequence ID" value="SEU22986.1"/>
    <property type="molecule type" value="Genomic_DNA"/>
</dbReference>
<dbReference type="Proteomes" id="UP000183760">
    <property type="component" value="Unassembled WGS sequence"/>
</dbReference>
<sequence length="65" mass="7422">MYDFLWMMFVVAPSVPRAPSPKRAPRAVLSERTRQGSREAPPSPPVRRARRPVGKTRRPRDPAAR</sequence>
<comment type="caution">
    <text evidence="2">The sequence shown here is derived from an EMBL/GenBank/DDBJ whole genome shotgun (WGS) entry which is preliminary data.</text>
</comment>
<proteinExistence type="predicted"/>
<evidence type="ECO:0000256" key="1">
    <source>
        <dbReference type="SAM" id="MobiDB-lite"/>
    </source>
</evidence>
<dbReference type="AlphaFoldDB" id="A0A511T3A2"/>
<protein>
    <submittedName>
        <fullName evidence="2">Uncharacterized protein</fullName>
    </submittedName>
</protein>
<feature type="region of interest" description="Disordered" evidence="1">
    <location>
        <begin position="15"/>
        <end position="65"/>
    </location>
</feature>